<dbReference type="PANTHER" id="PTHR34988:SF1">
    <property type="entry name" value="DNA-BINDING PROTEIN"/>
    <property type="match status" value="1"/>
</dbReference>
<dbReference type="RefSeq" id="WP_268609544.1">
    <property type="nucleotide sequence ID" value="NZ_CP113797.1"/>
</dbReference>
<evidence type="ECO:0000313" key="2">
    <source>
        <dbReference type="EMBL" id="WAL59750.1"/>
    </source>
</evidence>
<dbReference type="PROSITE" id="PS51742">
    <property type="entry name" value="PPC"/>
    <property type="match status" value="1"/>
</dbReference>
<evidence type="ECO:0000313" key="3">
    <source>
        <dbReference type="Proteomes" id="UP001163152"/>
    </source>
</evidence>
<accession>A0A9E9CB35</accession>
<keyword evidence="2" id="KW-0238">DNA-binding</keyword>
<proteinExistence type="predicted"/>
<dbReference type="Gene3D" id="3.30.1330.80">
    <property type="entry name" value="Hypothetical protein, similar to alpha- acetolactate decarboxylase, domain 2"/>
    <property type="match status" value="1"/>
</dbReference>
<keyword evidence="3" id="KW-1185">Reference proteome</keyword>
<dbReference type="CDD" id="cd11378">
    <property type="entry name" value="DUF296"/>
    <property type="match status" value="1"/>
</dbReference>
<name>A0A9E9CB35_9CYAN</name>
<dbReference type="SUPFAM" id="SSF117856">
    <property type="entry name" value="AF0104/ALDC/Ptd012-like"/>
    <property type="match status" value="1"/>
</dbReference>
<reference evidence="2" key="1">
    <citation type="submission" date="2022-12" db="EMBL/GenBank/DDBJ databases">
        <title>Polyphasic identification of a Novel Hot-Spring Cyanobacterium Ocullathermofonsia sinensis gen nov. sp. nov. and Genomic Insights on its Adaptations to the Thermal Habitat.</title>
        <authorList>
            <person name="Daroch M."/>
            <person name="Tang J."/>
            <person name="Jiang Y."/>
        </authorList>
    </citation>
    <scope>NUCLEOTIDE SEQUENCE</scope>
    <source>
        <strain evidence="2">PKUAC-SCTA174</strain>
    </source>
</reference>
<sequence length="148" mass="16202">METTALRLKPQQDLKQELDRFVQDRSITAACVFTCVGSLTQATLRLAGQPQSTIYQEKFEIVSLTGLMSQTGSHYHIAIADSNGRTIGGHVLEGCLIYTTAEIVIGILPHFSFQREYDSNTGYRELTIDHVSPAMGDIAAANNAQPSQ</sequence>
<dbReference type="Pfam" id="PF03479">
    <property type="entry name" value="PCC"/>
    <property type="match status" value="1"/>
</dbReference>
<protein>
    <submittedName>
        <fullName evidence="2">DNA-binding protein</fullName>
    </submittedName>
</protein>
<evidence type="ECO:0000259" key="1">
    <source>
        <dbReference type="PROSITE" id="PS51742"/>
    </source>
</evidence>
<feature type="domain" description="PPC" evidence="1">
    <location>
        <begin position="1"/>
        <end position="129"/>
    </location>
</feature>
<dbReference type="GO" id="GO:0003677">
    <property type="term" value="F:DNA binding"/>
    <property type="evidence" value="ECO:0007669"/>
    <property type="project" value="UniProtKB-KW"/>
</dbReference>
<organism evidence="2 3">
    <name type="scientific">Thermocoleostomius sinensis A174</name>
    <dbReference type="NCBI Taxonomy" id="2016057"/>
    <lineage>
        <taxon>Bacteria</taxon>
        <taxon>Bacillati</taxon>
        <taxon>Cyanobacteriota</taxon>
        <taxon>Cyanophyceae</taxon>
        <taxon>Oculatellales</taxon>
        <taxon>Oculatellaceae</taxon>
        <taxon>Thermocoleostomius</taxon>
    </lineage>
</organism>
<dbReference type="KEGG" id="tsin:OXH18_21650"/>
<dbReference type="AlphaFoldDB" id="A0A9E9CB35"/>
<dbReference type="PANTHER" id="PTHR34988">
    <property type="entry name" value="PROTEIN, PUTATIVE-RELATED"/>
    <property type="match status" value="1"/>
</dbReference>
<gene>
    <name evidence="2" type="ORF">OXH18_21650</name>
</gene>
<dbReference type="InterPro" id="IPR005175">
    <property type="entry name" value="PPC_dom"/>
</dbReference>
<dbReference type="EMBL" id="CP113797">
    <property type="protein sequence ID" value="WAL59750.1"/>
    <property type="molecule type" value="Genomic_DNA"/>
</dbReference>
<dbReference type="Proteomes" id="UP001163152">
    <property type="component" value="Chromosome"/>
</dbReference>